<comment type="caution">
    <text evidence="2">The sequence shown here is derived from an EMBL/GenBank/DDBJ whole genome shotgun (WGS) entry which is preliminary data.</text>
</comment>
<name>A0A917FDZ0_9PROT</name>
<gene>
    <name evidence="2" type="ORF">GCM10011332_20520</name>
</gene>
<protein>
    <submittedName>
        <fullName evidence="2">N-acetyltransferase</fullName>
    </submittedName>
</protein>
<keyword evidence="3" id="KW-1185">Reference proteome</keyword>
<reference evidence="2" key="1">
    <citation type="journal article" date="2014" name="Int. J. Syst. Evol. Microbiol.">
        <title>Complete genome sequence of Corynebacterium casei LMG S-19264T (=DSM 44701T), isolated from a smear-ripened cheese.</title>
        <authorList>
            <consortium name="US DOE Joint Genome Institute (JGI-PGF)"/>
            <person name="Walter F."/>
            <person name="Albersmeier A."/>
            <person name="Kalinowski J."/>
            <person name="Ruckert C."/>
        </authorList>
    </citation>
    <scope>NUCLEOTIDE SEQUENCE</scope>
    <source>
        <strain evidence="2">CGMCC 1.15254</strain>
    </source>
</reference>
<evidence type="ECO:0000259" key="1">
    <source>
        <dbReference type="PROSITE" id="PS51186"/>
    </source>
</evidence>
<dbReference type="CDD" id="cd04301">
    <property type="entry name" value="NAT_SF"/>
    <property type="match status" value="1"/>
</dbReference>
<dbReference type="AlphaFoldDB" id="A0A917FDZ0"/>
<dbReference type="RefSeq" id="WP_188664534.1">
    <property type="nucleotide sequence ID" value="NZ_BMHV01000013.1"/>
</dbReference>
<dbReference type="InterPro" id="IPR016181">
    <property type="entry name" value="Acyl_CoA_acyltransferase"/>
</dbReference>
<evidence type="ECO:0000313" key="2">
    <source>
        <dbReference type="EMBL" id="GGF66332.1"/>
    </source>
</evidence>
<proteinExistence type="predicted"/>
<dbReference type="Pfam" id="PF00583">
    <property type="entry name" value="Acetyltransf_1"/>
    <property type="match status" value="1"/>
</dbReference>
<dbReference type="GO" id="GO:0016747">
    <property type="term" value="F:acyltransferase activity, transferring groups other than amino-acyl groups"/>
    <property type="evidence" value="ECO:0007669"/>
    <property type="project" value="InterPro"/>
</dbReference>
<sequence length="164" mass="18008">MQWTIKTEAQCPVDEEKIFALVARALGENWTTKSSHQLRIGRDPVKDLSLVAFLKDELVGTVRLWNIQAGNAGDALLLGPLAVEPRLHGLGLGKAMLLKVIDLAGKAGYGAIVLVGDAPYYERVGFSAKPTWLMRMPGRYDQNRLLGYELIEGYLSGKDGVITR</sequence>
<dbReference type="Proteomes" id="UP000632498">
    <property type="component" value="Unassembled WGS sequence"/>
</dbReference>
<evidence type="ECO:0000313" key="3">
    <source>
        <dbReference type="Proteomes" id="UP000632498"/>
    </source>
</evidence>
<accession>A0A917FDZ0</accession>
<reference evidence="2" key="2">
    <citation type="submission" date="2020-09" db="EMBL/GenBank/DDBJ databases">
        <authorList>
            <person name="Sun Q."/>
            <person name="Zhou Y."/>
        </authorList>
    </citation>
    <scope>NUCLEOTIDE SEQUENCE</scope>
    <source>
        <strain evidence="2">CGMCC 1.15254</strain>
    </source>
</reference>
<feature type="domain" description="N-acetyltransferase" evidence="1">
    <location>
        <begin position="5"/>
        <end position="151"/>
    </location>
</feature>
<dbReference type="PROSITE" id="PS51186">
    <property type="entry name" value="GNAT"/>
    <property type="match status" value="1"/>
</dbReference>
<dbReference type="EMBL" id="BMHV01000013">
    <property type="protein sequence ID" value="GGF66332.1"/>
    <property type="molecule type" value="Genomic_DNA"/>
</dbReference>
<organism evidence="2 3">
    <name type="scientific">Terasakiella brassicae</name>
    <dbReference type="NCBI Taxonomy" id="1634917"/>
    <lineage>
        <taxon>Bacteria</taxon>
        <taxon>Pseudomonadati</taxon>
        <taxon>Pseudomonadota</taxon>
        <taxon>Alphaproteobacteria</taxon>
        <taxon>Rhodospirillales</taxon>
        <taxon>Terasakiellaceae</taxon>
        <taxon>Terasakiella</taxon>
    </lineage>
</organism>
<dbReference type="InterPro" id="IPR000182">
    <property type="entry name" value="GNAT_dom"/>
</dbReference>
<dbReference type="Gene3D" id="3.40.630.30">
    <property type="match status" value="1"/>
</dbReference>
<dbReference type="SUPFAM" id="SSF55729">
    <property type="entry name" value="Acyl-CoA N-acyltransferases (Nat)"/>
    <property type="match status" value="1"/>
</dbReference>